<dbReference type="PROSITE" id="PS50850">
    <property type="entry name" value="MFS"/>
    <property type="match status" value="1"/>
</dbReference>
<feature type="transmembrane region" description="Helical" evidence="6">
    <location>
        <begin position="20"/>
        <end position="42"/>
    </location>
</feature>
<feature type="transmembrane region" description="Helical" evidence="6">
    <location>
        <begin position="363"/>
        <end position="381"/>
    </location>
</feature>
<protein>
    <submittedName>
        <fullName evidence="8">Drug resistance transporter, EmrB/QacA subfamily</fullName>
    </submittedName>
</protein>
<dbReference type="OrthoDB" id="9810492at2"/>
<evidence type="ECO:0000256" key="4">
    <source>
        <dbReference type="ARBA" id="ARBA00022989"/>
    </source>
</evidence>
<dbReference type="InterPro" id="IPR020846">
    <property type="entry name" value="MFS_dom"/>
</dbReference>
<dbReference type="PANTHER" id="PTHR42718">
    <property type="entry name" value="MAJOR FACILITATOR SUPERFAMILY MULTIDRUG TRANSPORTER MFSC"/>
    <property type="match status" value="1"/>
</dbReference>
<keyword evidence="3 6" id="KW-0812">Transmembrane</keyword>
<reference evidence="8 9" key="1">
    <citation type="submission" date="2016-10" db="EMBL/GenBank/DDBJ databases">
        <authorList>
            <person name="de Groot N.N."/>
        </authorList>
    </citation>
    <scope>NUCLEOTIDE SEQUENCE [LARGE SCALE GENOMIC DNA]</scope>
    <source>
        <strain evidence="8 9">DSM 44215</strain>
    </source>
</reference>
<feature type="transmembrane region" description="Helical" evidence="6">
    <location>
        <begin position="172"/>
        <end position="194"/>
    </location>
</feature>
<name>A0A1H2L1W0_9ACTN</name>
<comment type="subcellular location">
    <subcellularLocation>
        <location evidence="1">Cell membrane</location>
        <topology evidence="1">Multi-pass membrane protein</topology>
    </subcellularLocation>
</comment>
<keyword evidence="5 6" id="KW-0472">Membrane</keyword>
<keyword evidence="2" id="KW-0813">Transport</keyword>
<sequence length="526" mass="54661">MTSTTPEVETGTAPARARAILVALILVAGVANINLAVANVALPDIGKDLDASSTQLNLIAVGYSLGLAASVLYFGALGDRHGRKRMLVFGMALTIPASLVAGFAPNFEVLFGARLVGGIAAGLAFPTTLAVITALWSGPRRTRAIAAWSAFGGAISALGPVLSGGLLEVFDWHSVFLVTLPLAVLALAAAWWLVPDDTGDEAAVVDNLGGIVSIVMVGALVLAINFAPDSDQRLQVYILAAIAIAAGAGFVWRQLRVRVPLFDLRIASRRTFWVAALGGLIVFGTLMGAMFIGQQYMQNVLGYSTLAAGATILPAAGAMVIVAPQSAKLVQSMGSRFTLLAGYAFIVLGLVFAMLTWDEGAHFWHVGLVYVLVGIGVGLAGTPASQSLTGSVPVQRAGMASSMSDLQRDLGGAILQSTLGAILTAGYASQLQKTIASSPQADQVSHETEAALTKSFSSAEVLAERYPQYADQIIGAARDAFVHGDNRAYGAAAAIVLVGAAVVFFFYPKHEGERAAMAEYAKQRSL</sequence>
<dbReference type="Gene3D" id="1.20.1720.10">
    <property type="entry name" value="Multidrug resistance protein D"/>
    <property type="match status" value="1"/>
</dbReference>
<dbReference type="EMBL" id="FNLM01000034">
    <property type="protein sequence ID" value="SDU74745.1"/>
    <property type="molecule type" value="Genomic_DNA"/>
</dbReference>
<dbReference type="Proteomes" id="UP000183180">
    <property type="component" value="Unassembled WGS sequence"/>
</dbReference>
<feature type="transmembrane region" description="Helical" evidence="6">
    <location>
        <begin position="300"/>
        <end position="325"/>
    </location>
</feature>
<evidence type="ECO:0000256" key="1">
    <source>
        <dbReference type="ARBA" id="ARBA00004651"/>
    </source>
</evidence>
<dbReference type="SUPFAM" id="SSF103473">
    <property type="entry name" value="MFS general substrate transporter"/>
    <property type="match status" value="1"/>
</dbReference>
<dbReference type="InterPro" id="IPR036259">
    <property type="entry name" value="MFS_trans_sf"/>
</dbReference>
<feature type="transmembrane region" description="Helical" evidence="6">
    <location>
        <begin position="116"/>
        <end position="138"/>
    </location>
</feature>
<dbReference type="GO" id="GO:0022857">
    <property type="term" value="F:transmembrane transporter activity"/>
    <property type="evidence" value="ECO:0007669"/>
    <property type="project" value="InterPro"/>
</dbReference>
<gene>
    <name evidence="8" type="ORF">SAMN04488548_1344231</name>
</gene>
<dbReference type="InterPro" id="IPR011701">
    <property type="entry name" value="MFS"/>
</dbReference>
<dbReference type="CDD" id="cd17321">
    <property type="entry name" value="MFS_MMR_MDR_like"/>
    <property type="match status" value="1"/>
</dbReference>
<evidence type="ECO:0000313" key="9">
    <source>
        <dbReference type="Proteomes" id="UP000183180"/>
    </source>
</evidence>
<organism evidence="8 9">
    <name type="scientific">Gordonia westfalica</name>
    <dbReference type="NCBI Taxonomy" id="158898"/>
    <lineage>
        <taxon>Bacteria</taxon>
        <taxon>Bacillati</taxon>
        <taxon>Actinomycetota</taxon>
        <taxon>Actinomycetes</taxon>
        <taxon>Mycobacteriales</taxon>
        <taxon>Gordoniaceae</taxon>
        <taxon>Gordonia</taxon>
    </lineage>
</organism>
<feature type="transmembrane region" description="Helical" evidence="6">
    <location>
        <begin position="272"/>
        <end position="294"/>
    </location>
</feature>
<feature type="transmembrane region" description="Helical" evidence="6">
    <location>
        <begin position="86"/>
        <end position="104"/>
    </location>
</feature>
<accession>A0A1H2L1W0</accession>
<evidence type="ECO:0000256" key="3">
    <source>
        <dbReference type="ARBA" id="ARBA00022692"/>
    </source>
</evidence>
<evidence type="ECO:0000256" key="6">
    <source>
        <dbReference type="SAM" id="Phobius"/>
    </source>
</evidence>
<proteinExistence type="predicted"/>
<dbReference type="RefSeq" id="WP_074852672.1">
    <property type="nucleotide sequence ID" value="NZ_FNLM01000034.1"/>
</dbReference>
<feature type="transmembrane region" description="Helical" evidence="6">
    <location>
        <begin position="234"/>
        <end position="252"/>
    </location>
</feature>
<feature type="transmembrane region" description="Helical" evidence="6">
    <location>
        <begin position="54"/>
        <end position="74"/>
    </location>
</feature>
<feature type="transmembrane region" description="Helical" evidence="6">
    <location>
        <begin position="488"/>
        <end position="507"/>
    </location>
</feature>
<evidence type="ECO:0000313" key="8">
    <source>
        <dbReference type="EMBL" id="SDU74745.1"/>
    </source>
</evidence>
<evidence type="ECO:0000259" key="7">
    <source>
        <dbReference type="PROSITE" id="PS50850"/>
    </source>
</evidence>
<dbReference type="STRING" id="158898.SAMN04488548_1344231"/>
<feature type="transmembrane region" description="Helical" evidence="6">
    <location>
        <begin position="337"/>
        <end position="357"/>
    </location>
</feature>
<feature type="domain" description="Major facilitator superfamily (MFS) profile" evidence="7">
    <location>
        <begin position="20"/>
        <end position="511"/>
    </location>
</feature>
<dbReference type="AlphaFoldDB" id="A0A1H2L1W0"/>
<dbReference type="GO" id="GO:0005886">
    <property type="term" value="C:plasma membrane"/>
    <property type="evidence" value="ECO:0007669"/>
    <property type="project" value="UniProtKB-SubCell"/>
</dbReference>
<dbReference type="Gene3D" id="1.20.1250.20">
    <property type="entry name" value="MFS general substrate transporter like domains"/>
    <property type="match status" value="1"/>
</dbReference>
<keyword evidence="4 6" id="KW-1133">Transmembrane helix</keyword>
<dbReference type="Pfam" id="PF07690">
    <property type="entry name" value="MFS_1"/>
    <property type="match status" value="1"/>
</dbReference>
<feature type="transmembrane region" description="Helical" evidence="6">
    <location>
        <begin position="145"/>
        <end position="166"/>
    </location>
</feature>
<dbReference type="PANTHER" id="PTHR42718:SF9">
    <property type="entry name" value="MAJOR FACILITATOR SUPERFAMILY MULTIDRUG TRANSPORTER MFSC"/>
    <property type="match status" value="1"/>
</dbReference>
<feature type="transmembrane region" description="Helical" evidence="6">
    <location>
        <begin position="206"/>
        <end position="228"/>
    </location>
</feature>
<evidence type="ECO:0000256" key="5">
    <source>
        <dbReference type="ARBA" id="ARBA00023136"/>
    </source>
</evidence>
<evidence type="ECO:0000256" key="2">
    <source>
        <dbReference type="ARBA" id="ARBA00022448"/>
    </source>
</evidence>